<organism evidence="1">
    <name type="scientific">Picea glauca</name>
    <name type="common">White spruce</name>
    <name type="synonym">Pinus glauca</name>
    <dbReference type="NCBI Taxonomy" id="3330"/>
    <lineage>
        <taxon>Eukaryota</taxon>
        <taxon>Viridiplantae</taxon>
        <taxon>Streptophyta</taxon>
        <taxon>Embryophyta</taxon>
        <taxon>Tracheophyta</taxon>
        <taxon>Spermatophyta</taxon>
        <taxon>Pinopsida</taxon>
        <taxon>Pinidae</taxon>
        <taxon>Conifers I</taxon>
        <taxon>Pinales</taxon>
        <taxon>Pinaceae</taxon>
        <taxon>Picea</taxon>
    </lineage>
</organism>
<accession>A0A101M1Q4</accession>
<gene>
    <name evidence="1" type="ORF">ABT39_MTgene3852</name>
</gene>
<sequence>MLALDHEGTDLDLELLVFLVVRMLGKMVLLI</sequence>
<dbReference type="EMBL" id="LKAM01000003">
    <property type="protein sequence ID" value="KUM49303.1"/>
    <property type="molecule type" value="Genomic_DNA"/>
</dbReference>
<reference evidence="1" key="1">
    <citation type="journal article" date="2015" name="Genome Biol. Evol.">
        <title>Organellar Genomes of White Spruce (Picea glauca): Assembly and Annotation.</title>
        <authorList>
            <person name="Jackman S.D."/>
            <person name="Warren R.L."/>
            <person name="Gibb E.A."/>
            <person name="Vandervalk B.P."/>
            <person name="Mohamadi H."/>
            <person name="Chu J."/>
            <person name="Raymond A."/>
            <person name="Pleasance S."/>
            <person name="Coope R."/>
            <person name="Wildung M.R."/>
            <person name="Ritland C.E."/>
            <person name="Bousquet J."/>
            <person name="Jones S.J."/>
            <person name="Bohlmann J."/>
            <person name="Birol I."/>
        </authorList>
    </citation>
    <scope>NUCLEOTIDE SEQUENCE [LARGE SCALE GENOMIC DNA]</scope>
    <source>
        <tissue evidence="1">Flushing bud</tissue>
    </source>
</reference>
<dbReference type="AlphaFoldDB" id="A0A101M1Q4"/>
<protein>
    <submittedName>
        <fullName evidence="1">Uncharacterized protein</fullName>
    </submittedName>
</protein>
<comment type="caution">
    <text evidence="1">The sequence shown here is derived from an EMBL/GenBank/DDBJ whole genome shotgun (WGS) entry which is preliminary data.</text>
</comment>
<proteinExistence type="predicted"/>
<keyword evidence="1" id="KW-0496">Mitochondrion</keyword>
<geneLocation type="mitochondrion" evidence="1"/>
<name>A0A101M1Q4_PICGL</name>
<evidence type="ECO:0000313" key="1">
    <source>
        <dbReference type="EMBL" id="KUM49303.1"/>
    </source>
</evidence>